<proteinExistence type="predicted"/>
<dbReference type="AlphaFoldDB" id="A0A813SVU3"/>
<gene>
    <name evidence="1" type="ORF">OXX778_LOCUS6528</name>
</gene>
<accession>A0A813SVU3</accession>
<organism evidence="1 2">
    <name type="scientific">Brachionus calyciflorus</name>
    <dbReference type="NCBI Taxonomy" id="104777"/>
    <lineage>
        <taxon>Eukaryota</taxon>
        <taxon>Metazoa</taxon>
        <taxon>Spiralia</taxon>
        <taxon>Gnathifera</taxon>
        <taxon>Rotifera</taxon>
        <taxon>Eurotatoria</taxon>
        <taxon>Monogononta</taxon>
        <taxon>Pseudotrocha</taxon>
        <taxon>Ploima</taxon>
        <taxon>Brachionidae</taxon>
        <taxon>Brachionus</taxon>
    </lineage>
</organism>
<dbReference type="EMBL" id="CAJNOC010000780">
    <property type="protein sequence ID" value="CAF0802208.1"/>
    <property type="molecule type" value="Genomic_DNA"/>
</dbReference>
<reference evidence="1" key="1">
    <citation type="submission" date="2021-02" db="EMBL/GenBank/DDBJ databases">
        <authorList>
            <person name="Nowell W R."/>
        </authorList>
    </citation>
    <scope>NUCLEOTIDE SEQUENCE</scope>
    <source>
        <strain evidence="1">Ploen Becks lab</strain>
    </source>
</reference>
<name>A0A813SVU3_9BILA</name>
<dbReference type="Proteomes" id="UP000663879">
    <property type="component" value="Unassembled WGS sequence"/>
</dbReference>
<sequence length="128" mass="15353">MSIGHQNVNHYSMNDKDKNTIHIHQKTDQEKDLENINLTNGINFSSANNRNLRREHDRRFVKEIVKRGSYRYNFITNRVVNYWNDLPREAVYAKSVNSFKAIIDREVFGIVKKTNKAQEFWAMRYYPK</sequence>
<evidence type="ECO:0000313" key="1">
    <source>
        <dbReference type="EMBL" id="CAF0802208.1"/>
    </source>
</evidence>
<dbReference type="OrthoDB" id="10203737at2759"/>
<evidence type="ECO:0000313" key="2">
    <source>
        <dbReference type="Proteomes" id="UP000663879"/>
    </source>
</evidence>
<comment type="caution">
    <text evidence="1">The sequence shown here is derived from an EMBL/GenBank/DDBJ whole genome shotgun (WGS) entry which is preliminary data.</text>
</comment>
<protein>
    <submittedName>
        <fullName evidence="1">Uncharacterized protein</fullName>
    </submittedName>
</protein>
<keyword evidence="2" id="KW-1185">Reference proteome</keyword>